<name>E3NGG2_CAERE</name>
<dbReference type="STRING" id="31234.E3NGG2"/>
<dbReference type="EMBL" id="DS268654">
    <property type="protein sequence ID" value="EFO97080.1"/>
    <property type="molecule type" value="Genomic_DNA"/>
</dbReference>
<dbReference type="InParanoid" id="E3NGG2"/>
<dbReference type="AlphaFoldDB" id="E3NGG2"/>
<dbReference type="PANTHER" id="PTHR21503">
    <property type="entry name" value="F-BOX-CONTAINING HYPOTHETICAL PROTEIN C.ELEGANS"/>
    <property type="match status" value="1"/>
</dbReference>
<dbReference type="InterPro" id="IPR012885">
    <property type="entry name" value="F-box_Sdz-33"/>
</dbReference>
<dbReference type="CTD" id="9799988"/>
<dbReference type="Pfam" id="PF07735">
    <property type="entry name" value="FBA_2"/>
    <property type="match status" value="1"/>
</dbReference>
<evidence type="ECO:0000313" key="2">
    <source>
        <dbReference type="EMBL" id="EFO97080.1"/>
    </source>
</evidence>
<dbReference type="eggNOG" id="ENOG502RT6G">
    <property type="taxonomic scope" value="Eukaryota"/>
</dbReference>
<evidence type="ECO:0000313" key="3">
    <source>
        <dbReference type="Proteomes" id="UP000008281"/>
    </source>
</evidence>
<dbReference type="GeneID" id="9799988"/>
<dbReference type="RefSeq" id="XP_003092487.2">
    <property type="nucleotide sequence ID" value="XM_003092439.2"/>
</dbReference>
<protein>
    <recommendedName>
        <fullName evidence="1">F-box domain-containing protein</fullName>
    </recommendedName>
</protein>
<dbReference type="FunCoup" id="E3NGG2">
    <property type="interactions" value="549"/>
</dbReference>
<dbReference type="InterPro" id="IPR001810">
    <property type="entry name" value="F-box_dom"/>
</dbReference>
<gene>
    <name evidence="2" type="ORF">CRE_31520</name>
</gene>
<dbReference type="HOGENOM" id="CLU_028840_6_0_1"/>
<dbReference type="Pfam" id="PF00646">
    <property type="entry name" value="F-box"/>
    <property type="match status" value="1"/>
</dbReference>
<sequence length="322" mass="37490">MSSPFPLLRLPRLVLGEVFKSLNLGEKIKLSFCSKKVSTQINNNRLYSQKVIVDLDMLNEKISVRSENGKDTFLVSFHLDFWKNHNSNTEQLSFKFCNVRVRSMRLRIRTFRTYHQEGFLSVIRHLLKMFQCKISTSESCYHSELFQPTISMLFDLQLEFKTLCILYISRSFLRSKDENLLFWNKMLSTNMGLIEDLRIMSIDDPFFIPVFTSWPREISILGYDWFTVESLLACTCTNITLNKSYMGNKDVDKILREWKAGGLPNLKHLGIISHNFKDNGEQIFGMNPMELDGMIIKTDDGSKTATIDLGQHWIEMSVTPFE</sequence>
<feature type="domain" description="F-box" evidence="1">
    <location>
        <begin position="4"/>
        <end position="50"/>
    </location>
</feature>
<accession>E3NGG2</accession>
<dbReference type="PROSITE" id="PS50181">
    <property type="entry name" value="FBOX"/>
    <property type="match status" value="1"/>
</dbReference>
<evidence type="ECO:0000259" key="1">
    <source>
        <dbReference type="PROSITE" id="PS50181"/>
    </source>
</evidence>
<keyword evidence="3" id="KW-1185">Reference proteome</keyword>
<reference evidence="2" key="1">
    <citation type="submission" date="2007-07" db="EMBL/GenBank/DDBJ databases">
        <title>PCAP assembly of the Caenorhabditis remanei genome.</title>
        <authorList>
            <consortium name="The Caenorhabditis remanei Sequencing Consortium"/>
            <person name="Wilson R.K."/>
        </authorList>
    </citation>
    <scope>NUCLEOTIDE SEQUENCE [LARGE SCALE GENOMIC DNA]</scope>
    <source>
        <strain evidence="2">PB4641</strain>
    </source>
</reference>
<organism evidence="3">
    <name type="scientific">Caenorhabditis remanei</name>
    <name type="common">Caenorhabditis vulgaris</name>
    <dbReference type="NCBI Taxonomy" id="31234"/>
    <lineage>
        <taxon>Eukaryota</taxon>
        <taxon>Metazoa</taxon>
        <taxon>Ecdysozoa</taxon>
        <taxon>Nematoda</taxon>
        <taxon>Chromadorea</taxon>
        <taxon>Rhabditida</taxon>
        <taxon>Rhabditina</taxon>
        <taxon>Rhabditomorpha</taxon>
        <taxon>Rhabditoidea</taxon>
        <taxon>Rhabditidae</taxon>
        <taxon>Peloderinae</taxon>
        <taxon>Caenorhabditis</taxon>
    </lineage>
</organism>
<dbReference type="Proteomes" id="UP000008281">
    <property type="component" value="Unassembled WGS sequence"/>
</dbReference>
<dbReference type="KEGG" id="crq:GCK72_003030"/>
<proteinExistence type="predicted"/>